<protein>
    <recommendedName>
        <fullName evidence="4">SGNH/GDSL hydrolase family protein</fullName>
    </recommendedName>
</protein>
<gene>
    <name evidence="2" type="ORF">VSS37_07160</name>
</gene>
<dbReference type="EMBL" id="JAYMYJ010000057">
    <property type="protein sequence ID" value="MEB4590753.1"/>
    <property type="molecule type" value="Genomic_DNA"/>
</dbReference>
<evidence type="ECO:0000313" key="2">
    <source>
        <dbReference type="EMBL" id="MEB4590753.1"/>
    </source>
</evidence>
<comment type="caution">
    <text evidence="2">The sequence shown here is derived from an EMBL/GenBank/DDBJ whole genome shotgun (WGS) entry which is preliminary data.</text>
</comment>
<evidence type="ECO:0000313" key="3">
    <source>
        <dbReference type="Proteomes" id="UP001308005"/>
    </source>
</evidence>
<proteinExistence type="predicted"/>
<evidence type="ECO:0000256" key="1">
    <source>
        <dbReference type="SAM" id="MobiDB-lite"/>
    </source>
</evidence>
<organism evidence="2 3">
    <name type="scientific">Candidatus Thiothrix phosphatis</name>
    <dbReference type="NCBI Taxonomy" id="3112415"/>
    <lineage>
        <taxon>Bacteria</taxon>
        <taxon>Pseudomonadati</taxon>
        <taxon>Pseudomonadota</taxon>
        <taxon>Gammaproteobacteria</taxon>
        <taxon>Thiotrichales</taxon>
        <taxon>Thiotrichaceae</taxon>
        <taxon>Thiothrix</taxon>
    </lineage>
</organism>
<accession>A0ABU6CWH2</accession>
<dbReference type="RefSeq" id="WP_324694116.1">
    <property type="nucleotide sequence ID" value="NZ_JAYMYJ010000057.1"/>
</dbReference>
<name>A0ABU6CWH2_9GAMM</name>
<feature type="region of interest" description="Disordered" evidence="1">
    <location>
        <begin position="321"/>
        <end position="341"/>
    </location>
</feature>
<sequence length="341" mass="38973">MQFWTALPAGFLLAACVWLGLVYGQVGNPTPSWVYHAYQLKQRLADAIRQPKIVIVSGSNALFGLNSSLISQTYHRPVVNQGVNAAMLLPYILYRSQQALKPGDIALLPLEYPLYLYDGATNTQLIDQILARDPGFFWRLGWKERFNILWETPLERIWQGYHPSDAQPPVTVLYGVHNIDPATGDQRNTGKARLVGQELREWEGHRDMPPHQYGKDDKPDNLAWRYLRDYIAWAKQHDVCLIFVPSAFHERAFYHEDPIERAFYTDLPGKVRALGATYVGSPFDYMYGMDDLFNTEYHLTDEGRQKHTARLIRDLGPSLEPYCGETSPQHPDAQANPGDNR</sequence>
<dbReference type="Proteomes" id="UP001308005">
    <property type="component" value="Unassembled WGS sequence"/>
</dbReference>
<reference evidence="3" key="1">
    <citation type="submission" date="2023-07" db="EMBL/GenBank/DDBJ databases">
        <title>The carbon used by Thiothrix.</title>
        <authorList>
            <person name="Chen L."/>
        </authorList>
    </citation>
    <scope>NUCLEOTIDE SEQUENCE [LARGE SCALE GENOMIC DNA]</scope>
</reference>
<keyword evidence="3" id="KW-1185">Reference proteome</keyword>
<evidence type="ECO:0008006" key="4">
    <source>
        <dbReference type="Google" id="ProtNLM"/>
    </source>
</evidence>